<sequence length="227" mass="26213">MKFRRIHLFIGIGIIIFAIILRAVWVLSATGFFSIPLVSNYAFKYPAPIRMVDPSTISLSTYLSEQLSHALIGRLQKGRGLLQDRSFSLSLPEELLTMGLREKIRSDHWQDMIDTSKAQMAIRKENEAELFLPVFYRGHESPIRLWLNFSTTQDGKLLVELTDFWIGSWHTPSWVSKMAQKEYVDPAVFDLNEKLGQFMKLSKIDSQEKLLLISGELVLQIESFFRK</sequence>
<accession>A0A2M7XF04</accession>
<keyword evidence="1" id="KW-0812">Transmembrane</keyword>
<feature type="transmembrane region" description="Helical" evidence="1">
    <location>
        <begin position="7"/>
        <end position="27"/>
    </location>
</feature>
<protein>
    <submittedName>
        <fullName evidence="2">Uncharacterized protein</fullName>
    </submittedName>
</protein>
<name>A0A2M7XF04_9BACT</name>
<keyword evidence="1" id="KW-1133">Transmembrane helix</keyword>
<proteinExistence type="predicted"/>
<comment type="caution">
    <text evidence="2">The sequence shown here is derived from an EMBL/GenBank/DDBJ whole genome shotgun (WGS) entry which is preliminary data.</text>
</comment>
<dbReference type="AlphaFoldDB" id="A0A2M7XF04"/>
<gene>
    <name evidence="2" type="ORF">CO172_03695</name>
</gene>
<evidence type="ECO:0000313" key="2">
    <source>
        <dbReference type="EMBL" id="PJA46438.1"/>
    </source>
</evidence>
<dbReference type="EMBL" id="PFWS01000059">
    <property type="protein sequence ID" value="PJA46438.1"/>
    <property type="molecule type" value="Genomic_DNA"/>
</dbReference>
<evidence type="ECO:0000313" key="3">
    <source>
        <dbReference type="Proteomes" id="UP000229749"/>
    </source>
</evidence>
<organism evidence="2 3">
    <name type="scientific">Candidatus Uhrbacteria bacterium CG_4_9_14_3_um_filter_36_7</name>
    <dbReference type="NCBI Taxonomy" id="1975033"/>
    <lineage>
        <taxon>Bacteria</taxon>
        <taxon>Candidatus Uhriibacteriota</taxon>
    </lineage>
</organism>
<keyword evidence="1" id="KW-0472">Membrane</keyword>
<dbReference type="Proteomes" id="UP000229749">
    <property type="component" value="Unassembled WGS sequence"/>
</dbReference>
<reference evidence="3" key="1">
    <citation type="submission" date="2017-09" db="EMBL/GenBank/DDBJ databases">
        <title>Depth-based differentiation of microbial function through sediment-hosted aquifers and enrichment of novel symbionts in the deep terrestrial subsurface.</title>
        <authorList>
            <person name="Probst A.J."/>
            <person name="Ladd B."/>
            <person name="Jarett J.K."/>
            <person name="Geller-Mcgrath D.E."/>
            <person name="Sieber C.M.K."/>
            <person name="Emerson J.B."/>
            <person name="Anantharaman K."/>
            <person name="Thomas B.C."/>
            <person name="Malmstrom R."/>
            <person name="Stieglmeier M."/>
            <person name="Klingl A."/>
            <person name="Woyke T."/>
            <person name="Ryan C.M."/>
            <person name="Banfield J.F."/>
        </authorList>
    </citation>
    <scope>NUCLEOTIDE SEQUENCE [LARGE SCALE GENOMIC DNA]</scope>
</reference>
<evidence type="ECO:0000256" key="1">
    <source>
        <dbReference type="SAM" id="Phobius"/>
    </source>
</evidence>